<proteinExistence type="predicted"/>
<dbReference type="InterPro" id="IPR013810">
    <property type="entry name" value="Ribosomal_uS5_N"/>
</dbReference>
<dbReference type="PANTHER" id="PTHR13718:SF4">
    <property type="entry name" value="40S RIBOSOMAL PROTEIN S2"/>
    <property type="match status" value="1"/>
</dbReference>
<evidence type="ECO:0000259" key="4">
    <source>
        <dbReference type="PROSITE" id="PS50881"/>
    </source>
</evidence>
<dbReference type="PANTHER" id="PTHR13718">
    <property type="entry name" value="RIBOSOMAL S SUBUNIT"/>
    <property type="match status" value="1"/>
</dbReference>
<dbReference type="Proteomes" id="UP001479436">
    <property type="component" value="Unassembled WGS sequence"/>
</dbReference>
<dbReference type="PROSITE" id="PS50881">
    <property type="entry name" value="S5_DSRBD"/>
    <property type="match status" value="1"/>
</dbReference>
<dbReference type="Gene3D" id="3.30.160.20">
    <property type="match status" value="1"/>
</dbReference>
<dbReference type="SUPFAM" id="SSF54768">
    <property type="entry name" value="dsRNA-binding domain-like"/>
    <property type="match status" value="1"/>
</dbReference>
<keyword evidence="2" id="KW-0687">Ribonucleoprotein</keyword>
<dbReference type="InterPro" id="IPR018192">
    <property type="entry name" value="Ribosomal_uS5_N_CS"/>
</dbReference>
<dbReference type="GO" id="GO:0005840">
    <property type="term" value="C:ribosome"/>
    <property type="evidence" value="ECO:0007669"/>
    <property type="project" value="UniProtKB-KW"/>
</dbReference>
<evidence type="ECO:0000313" key="5">
    <source>
        <dbReference type="EMBL" id="KAK9721066.1"/>
    </source>
</evidence>
<organism evidence="5 6">
    <name type="scientific">Basidiobolus ranarum</name>
    <dbReference type="NCBI Taxonomy" id="34480"/>
    <lineage>
        <taxon>Eukaryota</taxon>
        <taxon>Fungi</taxon>
        <taxon>Fungi incertae sedis</taxon>
        <taxon>Zoopagomycota</taxon>
        <taxon>Entomophthoromycotina</taxon>
        <taxon>Basidiobolomycetes</taxon>
        <taxon>Basidiobolales</taxon>
        <taxon>Basidiobolaceae</taxon>
        <taxon>Basidiobolus</taxon>
    </lineage>
</organism>
<evidence type="ECO:0000256" key="2">
    <source>
        <dbReference type="PROSITE-ProRule" id="PRU00268"/>
    </source>
</evidence>
<evidence type="ECO:0000256" key="3">
    <source>
        <dbReference type="SAM" id="MobiDB-lite"/>
    </source>
</evidence>
<dbReference type="Pfam" id="PF00333">
    <property type="entry name" value="Ribosomal_S5"/>
    <property type="match status" value="1"/>
</dbReference>
<accession>A0ABR2W5P9</accession>
<dbReference type="InterPro" id="IPR000851">
    <property type="entry name" value="Ribosomal_uS5"/>
</dbReference>
<feature type="region of interest" description="Disordered" evidence="3">
    <location>
        <begin position="1"/>
        <end position="38"/>
    </location>
</feature>
<evidence type="ECO:0000313" key="6">
    <source>
        <dbReference type="Proteomes" id="UP001479436"/>
    </source>
</evidence>
<dbReference type="EMBL" id="JASJQH010006993">
    <property type="protein sequence ID" value="KAK9721066.1"/>
    <property type="molecule type" value="Genomic_DNA"/>
</dbReference>
<reference evidence="5 6" key="1">
    <citation type="submission" date="2023-04" db="EMBL/GenBank/DDBJ databases">
        <title>Genome of Basidiobolus ranarum AG-B5.</title>
        <authorList>
            <person name="Stajich J.E."/>
            <person name="Carter-House D."/>
            <person name="Gryganskyi A."/>
        </authorList>
    </citation>
    <scope>NUCLEOTIDE SEQUENCE [LARGE SCALE GENOMIC DNA]</scope>
    <source>
        <strain evidence="5 6">AG-B5</strain>
    </source>
</reference>
<gene>
    <name evidence="5" type="primary">RPS2_6</name>
    <name evidence="5" type="ORF">K7432_003743</name>
</gene>
<dbReference type="PROSITE" id="PS00585">
    <property type="entry name" value="RIBOSOMAL_S5"/>
    <property type="match status" value="1"/>
</dbReference>
<feature type="domain" description="S5 DRBM" evidence="4">
    <location>
        <begin position="83"/>
        <end position="146"/>
    </location>
</feature>
<evidence type="ECO:0000256" key="1">
    <source>
        <dbReference type="ARBA" id="ARBA00035407"/>
    </source>
</evidence>
<name>A0ABR2W5P9_9FUNG</name>
<dbReference type="InterPro" id="IPR005711">
    <property type="entry name" value="Ribosomal_uS5_euk/arc"/>
</dbReference>
<dbReference type="NCBIfam" id="TIGR01020">
    <property type="entry name" value="uS5_euk_arch"/>
    <property type="match status" value="1"/>
</dbReference>
<protein>
    <recommendedName>
        <fullName evidence="1">40S ribosomal protein S2</fullName>
    </recommendedName>
</protein>
<sequence>MHQQMADSAPDDSRGRRGGFGRGRGDRGRGRRGGRKDEEAQWVPVTKLGRLVKDGKIKSMEQIYLFSLPVKEYQIIDYFRPSLKDEVIKIMPVQKQTTAGQRTRFKAFVLIGDSNGHVGLGVKCAKEVATAIRGAIILGKLSIIPVRRGYWGSSLGMPHTCLLR</sequence>
<comment type="caution">
    <text evidence="5">The sequence shown here is derived from an EMBL/GenBank/DDBJ whole genome shotgun (WGS) entry which is preliminary data.</text>
</comment>
<keyword evidence="6" id="KW-1185">Reference proteome</keyword>
<keyword evidence="2 5" id="KW-0689">Ribosomal protein</keyword>